<dbReference type="SUPFAM" id="SSF53383">
    <property type="entry name" value="PLP-dependent transferases"/>
    <property type="match status" value="1"/>
</dbReference>
<evidence type="ECO:0000313" key="5">
    <source>
        <dbReference type="Proteomes" id="UP000829476"/>
    </source>
</evidence>
<dbReference type="InterPro" id="IPR015421">
    <property type="entry name" value="PyrdxlP-dep_Trfase_major"/>
</dbReference>
<evidence type="ECO:0000256" key="2">
    <source>
        <dbReference type="ARBA" id="ARBA00022679"/>
    </source>
</evidence>
<dbReference type="PANTHER" id="PTHR13693">
    <property type="entry name" value="CLASS II AMINOTRANSFERASE/8-AMINO-7-OXONONANOATE SYNTHASE"/>
    <property type="match status" value="1"/>
</dbReference>
<dbReference type="InterPro" id="IPR015424">
    <property type="entry name" value="PyrdxlP-dep_Trfase"/>
</dbReference>
<sequence>MITLNKFPGRAFTSRKAEYLYFGGTAYLGLQTYKPFQKLLIRNLKKYGSNYSSSRISNVQLDVYAKAESYLSKQTGCESSVCLTSGFIASQLTSLAFNGPGYKKFYAPDTHASLHTATIDNEFTYEALHNNIKAHLRKNNKQIPVLFMDTVNFNGFHYPNFNWLGQLPLNDIIIVADDSHGFGVVGNGGSGCYENLVSFEAKELIVCGSLGKGFGIQAGTILGKKDIIKKIKNTSFYGSAGPPAPLYMSTLIEAENIYRKRLLKLRRNINLFFDLVHHKQRFNYMSGHPVFSYSDPRLTKHLEKNKIIGTSFHYPNSNGSLISKIVLSAHHKKKDIELLAKHINTLS</sequence>
<dbReference type="InterPro" id="IPR015422">
    <property type="entry name" value="PyrdxlP-dep_Trfase_small"/>
</dbReference>
<dbReference type="Proteomes" id="UP000829476">
    <property type="component" value="Chromosome"/>
</dbReference>
<dbReference type="Pfam" id="PF00155">
    <property type="entry name" value="Aminotran_1_2"/>
    <property type="match status" value="1"/>
</dbReference>
<dbReference type="InterPro" id="IPR050087">
    <property type="entry name" value="AON_synthase_class-II"/>
</dbReference>
<dbReference type="InterPro" id="IPR004839">
    <property type="entry name" value="Aminotransferase_I/II_large"/>
</dbReference>
<dbReference type="Gene3D" id="3.40.640.10">
    <property type="entry name" value="Type I PLP-dependent aspartate aminotransferase-like (Major domain)"/>
    <property type="match status" value="1"/>
</dbReference>
<comment type="cofactor">
    <cofactor evidence="1">
        <name>pyridoxal 5'-phosphate</name>
        <dbReference type="ChEBI" id="CHEBI:597326"/>
    </cofactor>
</comment>
<name>A0ABY3YM00_9FLAO</name>
<gene>
    <name evidence="4" type="ORF">MQE36_16800</name>
</gene>
<protein>
    <submittedName>
        <fullName evidence="4">Aminotransferase class I/II-fold pyridoxal phosphate-dependent enzyme</fullName>
    </submittedName>
</protein>
<keyword evidence="4" id="KW-0032">Aminotransferase</keyword>
<proteinExistence type="predicted"/>
<reference evidence="4 5" key="1">
    <citation type="journal article" date="2018" name="Int. J. Syst. Evol. Microbiol.">
        <title>Zhouia spongiae sp. nov., isolated from a marine sponge.</title>
        <authorList>
            <person name="Zhuang L."/>
            <person name="Lin B."/>
            <person name="Qin F."/>
            <person name="Luo L."/>
        </authorList>
    </citation>
    <scope>NUCLEOTIDE SEQUENCE [LARGE SCALE GENOMIC DNA]</scope>
    <source>
        <strain evidence="4 5">HN-Y44</strain>
    </source>
</reference>
<organism evidence="4 5">
    <name type="scientific">Zhouia spongiae</name>
    <dbReference type="NCBI Taxonomy" id="2202721"/>
    <lineage>
        <taxon>Bacteria</taxon>
        <taxon>Pseudomonadati</taxon>
        <taxon>Bacteroidota</taxon>
        <taxon>Flavobacteriia</taxon>
        <taxon>Flavobacteriales</taxon>
        <taxon>Flavobacteriaceae</taxon>
        <taxon>Zhouia</taxon>
    </lineage>
</organism>
<keyword evidence="2" id="KW-0808">Transferase</keyword>
<dbReference type="EMBL" id="CP094326">
    <property type="protein sequence ID" value="UNY98723.1"/>
    <property type="molecule type" value="Genomic_DNA"/>
</dbReference>
<evidence type="ECO:0000259" key="3">
    <source>
        <dbReference type="Pfam" id="PF00155"/>
    </source>
</evidence>
<accession>A0ABY3YM00</accession>
<evidence type="ECO:0000313" key="4">
    <source>
        <dbReference type="EMBL" id="UNY98723.1"/>
    </source>
</evidence>
<feature type="domain" description="Aminotransferase class I/classII large" evidence="3">
    <location>
        <begin position="170"/>
        <end position="343"/>
    </location>
</feature>
<keyword evidence="5" id="KW-1185">Reference proteome</keyword>
<dbReference type="Gene3D" id="3.90.1150.10">
    <property type="entry name" value="Aspartate Aminotransferase, domain 1"/>
    <property type="match status" value="1"/>
</dbReference>
<evidence type="ECO:0000256" key="1">
    <source>
        <dbReference type="ARBA" id="ARBA00001933"/>
    </source>
</evidence>
<dbReference type="GO" id="GO:0008483">
    <property type="term" value="F:transaminase activity"/>
    <property type="evidence" value="ECO:0007669"/>
    <property type="project" value="UniProtKB-KW"/>
</dbReference>
<dbReference type="RefSeq" id="WP_242937129.1">
    <property type="nucleotide sequence ID" value="NZ_CP094326.1"/>
</dbReference>